<dbReference type="RefSeq" id="WP_046467324.1">
    <property type="nucleotide sequence ID" value="NZ_JAUOQO010000004.1"/>
</dbReference>
<dbReference type="AlphaFoldDB" id="A0AAW7YRA8"/>
<name>A0AAW7YRA8_9STAP</name>
<dbReference type="Proteomes" id="UP001170310">
    <property type="component" value="Unassembled WGS sequence"/>
</dbReference>
<organism evidence="2 3">
    <name type="scientific">Staphylococcus pasteuri_A</name>
    <dbReference type="NCBI Taxonomy" id="3062664"/>
    <lineage>
        <taxon>Bacteria</taxon>
        <taxon>Bacillati</taxon>
        <taxon>Bacillota</taxon>
        <taxon>Bacilli</taxon>
        <taxon>Bacillales</taxon>
        <taxon>Staphylococcaceae</taxon>
        <taxon>Staphylococcus</taxon>
    </lineage>
</organism>
<reference evidence="2" key="1">
    <citation type="submission" date="2023-07" db="EMBL/GenBank/DDBJ databases">
        <title>Genome content predicts the carbon catabolic preferences of heterotrophic bacteria.</title>
        <authorList>
            <person name="Gralka M."/>
        </authorList>
    </citation>
    <scope>NUCLEOTIDE SEQUENCE</scope>
    <source>
        <strain evidence="2">E2R20</strain>
    </source>
</reference>
<feature type="transmembrane region" description="Helical" evidence="1">
    <location>
        <begin position="30"/>
        <end position="48"/>
    </location>
</feature>
<evidence type="ECO:0000256" key="1">
    <source>
        <dbReference type="SAM" id="Phobius"/>
    </source>
</evidence>
<dbReference type="EMBL" id="JAUOQO010000004">
    <property type="protein sequence ID" value="MDO6573669.1"/>
    <property type="molecule type" value="Genomic_DNA"/>
</dbReference>
<keyword evidence="3" id="KW-1185">Reference proteome</keyword>
<keyword evidence="1" id="KW-0812">Transmembrane</keyword>
<gene>
    <name evidence="2" type="ORF">Q4528_05805</name>
</gene>
<evidence type="ECO:0000313" key="3">
    <source>
        <dbReference type="Proteomes" id="UP001170310"/>
    </source>
</evidence>
<accession>A0AAW7YRA8</accession>
<evidence type="ECO:0000313" key="2">
    <source>
        <dbReference type="EMBL" id="MDO6573669.1"/>
    </source>
</evidence>
<comment type="caution">
    <text evidence="2">The sequence shown here is derived from an EMBL/GenBank/DDBJ whole genome shotgun (WGS) entry which is preliminary data.</text>
</comment>
<protein>
    <submittedName>
        <fullName evidence="2">Uncharacterized protein</fullName>
    </submittedName>
</protein>
<proteinExistence type="predicted"/>
<feature type="transmembrane region" description="Helical" evidence="1">
    <location>
        <begin position="7"/>
        <end position="24"/>
    </location>
</feature>
<sequence>MKDRGFIISNLLNVLLMVVIALGVTFNHLILAIIIAIVAVINAGYLIYKSNEINKRNKGKANGKKS</sequence>
<keyword evidence="1" id="KW-0472">Membrane</keyword>
<keyword evidence="1" id="KW-1133">Transmembrane helix</keyword>